<protein>
    <submittedName>
        <fullName evidence="9">Ribonuclease E/G</fullName>
    </submittedName>
</protein>
<dbReference type="AlphaFoldDB" id="A0A8J7IE63"/>
<evidence type="ECO:0000256" key="3">
    <source>
        <dbReference type="ARBA" id="ARBA00022723"/>
    </source>
</evidence>
<comment type="cofactor">
    <cofactor evidence="1">
        <name>Mg(2+)</name>
        <dbReference type="ChEBI" id="CHEBI:18420"/>
    </cofactor>
</comment>
<keyword evidence="7" id="KW-0694">RNA-binding</keyword>
<evidence type="ECO:0000256" key="4">
    <source>
        <dbReference type="ARBA" id="ARBA00022759"/>
    </source>
</evidence>
<name>A0A8J7IE63_9RHOB</name>
<keyword evidence="5" id="KW-0378">Hydrolase</keyword>
<dbReference type="GO" id="GO:0003723">
    <property type="term" value="F:RNA binding"/>
    <property type="evidence" value="ECO:0007669"/>
    <property type="project" value="UniProtKB-KW"/>
</dbReference>
<keyword evidence="10" id="KW-1185">Reference proteome</keyword>
<dbReference type="GO" id="GO:0005737">
    <property type="term" value="C:cytoplasm"/>
    <property type="evidence" value="ECO:0007669"/>
    <property type="project" value="TreeGrafter"/>
</dbReference>
<evidence type="ECO:0000256" key="6">
    <source>
        <dbReference type="ARBA" id="ARBA00022842"/>
    </source>
</evidence>
<dbReference type="GO" id="GO:0046872">
    <property type="term" value="F:metal ion binding"/>
    <property type="evidence" value="ECO:0007669"/>
    <property type="project" value="UniProtKB-KW"/>
</dbReference>
<keyword evidence="6" id="KW-0460">Magnesium</keyword>
<dbReference type="InterPro" id="IPR019307">
    <property type="entry name" value="RNA-bd_AU-1/RNase_E/G"/>
</dbReference>
<keyword evidence="2" id="KW-0540">Nuclease</keyword>
<evidence type="ECO:0000256" key="2">
    <source>
        <dbReference type="ARBA" id="ARBA00022722"/>
    </source>
</evidence>
<accession>A0A8J7IE63</accession>
<dbReference type="GO" id="GO:0006364">
    <property type="term" value="P:rRNA processing"/>
    <property type="evidence" value="ECO:0007669"/>
    <property type="project" value="TreeGrafter"/>
</dbReference>
<dbReference type="Pfam" id="PF10150">
    <property type="entry name" value="RNase_E_G"/>
    <property type="match status" value="1"/>
</dbReference>
<dbReference type="GO" id="GO:0016787">
    <property type="term" value="F:hydrolase activity"/>
    <property type="evidence" value="ECO:0007669"/>
    <property type="project" value="UniProtKB-KW"/>
</dbReference>
<evidence type="ECO:0000256" key="5">
    <source>
        <dbReference type="ARBA" id="ARBA00022801"/>
    </source>
</evidence>
<keyword evidence="3" id="KW-0479">Metal-binding</keyword>
<comment type="caution">
    <text evidence="9">The sequence shown here is derived from an EMBL/GenBank/DDBJ whole genome shotgun (WGS) entry which is preliminary data.</text>
</comment>
<dbReference type="EMBL" id="JADCKQ010000016">
    <property type="protein sequence ID" value="MBI1495208.1"/>
    <property type="molecule type" value="Genomic_DNA"/>
</dbReference>
<dbReference type="InterPro" id="IPR004659">
    <property type="entry name" value="RNase_E/G"/>
</dbReference>
<evidence type="ECO:0000313" key="9">
    <source>
        <dbReference type="EMBL" id="MBI1495208.1"/>
    </source>
</evidence>
<evidence type="ECO:0000259" key="8">
    <source>
        <dbReference type="Pfam" id="PF10150"/>
    </source>
</evidence>
<keyword evidence="4" id="KW-0255">Endonuclease</keyword>
<proteinExistence type="predicted"/>
<sequence>MKGRIAVLGHLKDQTASALIEDGQLVDLLIDAPGEAPVPGSIYRAITERPVKGQGGIFLRLPGGEKAYLRQAKGLAPGEALLVMVTGFGEDGKATPVTPKVLFKSKYAIVTPDAPGLNISRSIRDDDLRDELMVIAHEEMEGSEAGLILRSACATASAVDIAEDIAAMRALADQIATDAEGAEPELLMEGPNAHHMAWREWDVDEVATDDAAFDNHQVLDLIETFTRAYAPLPGGGHLFIEPTRALIAVDVNTGKDMSLAAGLKANLAMAKDLPRQLRIRGLGGQITLDLAPMPKKDRKMFEQSLRAQLRKDAVDTVLAGWTPLGCYELQRKRERLPLKLLLPAGVL</sequence>
<reference evidence="9" key="1">
    <citation type="submission" date="2020-10" db="EMBL/GenBank/DDBJ databases">
        <title>Paenihalocynthiibacter styelae gen. nov., sp. nov., isolated from stalked sea squirt Styela clava.</title>
        <authorList>
            <person name="Kim Y.-O."/>
            <person name="Yoon J.-H."/>
        </authorList>
    </citation>
    <scope>NUCLEOTIDE SEQUENCE</scope>
    <source>
        <strain evidence="9">MYP1-1</strain>
    </source>
</reference>
<evidence type="ECO:0000313" key="10">
    <source>
        <dbReference type="Proteomes" id="UP000640583"/>
    </source>
</evidence>
<evidence type="ECO:0000256" key="7">
    <source>
        <dbReference type="ARBA" id="ARBA00022884"/>
    </source>
</evidence>
<dbReference type="GO" id="GO:0004519">
    <property type="term" value="F:endonuclease activity"/>
    <property type="evidence" value="ECO:0007669"/>
    <property type="project" value="UniProtKB-KW"/>
</dbReference>
<organism evidence="9 10">
    <name type="scientific">Halocynthiibacter styelae</name>
    <dbReference type="NCBI Taxonomy" id="2761955"/>
    <lineage>
        <taxon>Bacteria</taxon>
        <taxon>Pseudomonadati</taxon>
        <taxon>Pseudomonadota</taxon>
        <taxon>Alphaproteobacteria</taxon>
        <taxon>Rhodobacterales</taxon>
        <taxon>Paracoccaceae</taxon>
        <taxon>Halocynthiibacter</taxon>
    </lineage>
</organism>
<dbReference type="GO" id="GO:0004540">
    <property type="term" value="F:RNA nuclease activity"/>
    <property type="evidence" value="ECO:0007669"/>
    <property type="project" value="InterPro"/>
</dbReference>
<dbReference type="PANTHER" id="PTHR30001:SF1">
    <property type="entry name" value="RIBONUCLEASE E_G-LIKE PROTEIN, CHLOROPLASTIC"/>
    <property type="match status" value="1"/>
</dbReference>
<dbReference type="RefSeq" id="WP_228849921.1">
    <property type="nucleotide sequence ID" value="NZ_JADCKQ010000016.1"/>
</dbReference>
<dbReference type="PANTHER" id="PTHR30001">
    <property type="entry name" value="RIBONUCLEASE"/>
    <property type="match status" value="1"/>
</dbReference>
<dbReference type="Proteomes" id="UP000640583">
    <property type="component" value="Unassembled WGS sequence"/>
</dbReference>
<gene>
    <name evidence="9" type="ORF">H1D41_16310</name>
</gene>
<feature type="domain" description="RNA-binding protein AU-1/Ribonuclease E/G" evidence="8">
    <location>
        <begin position="207"/>
        <end position="333"/>
    </location>
</feature>
<evidence type="ECO:0000256" key="1">
    <source>
        <dbReference type="ARBA" id="ARBA00001946"/>
    </source>
</evidence>